<dbReference type="SUPFAM" id="SSF47473">
    <property type="entry name" value="EF-hand"/>
    <property type="match status" value="1"/>
</dbReference>
<dbReference type="CDD" id="cd00051">
    <property type="entry name" value="EFh"/>
    <property type="match status" value="1"/>
</dbReference>
<dbReference type="EMBL" id="CAJMWY010000153">
    <property type="protein sequence ID" value="CAE6418563.1"/>
    <property type="molecule type" value="Genomic_DNA"/>
</dbReference>
<dbReference type="GO" id="GO:0016460">
    <property type="term" value="C:myosin II complex"/>
    <property type="evidence" value="ECO:0007669"/>
    <property type="project" value="TreeGrafter"/>
</dbReference>
<feature type="domain" description="EF-hand" evidence="2">
    <location>
        <begin position="1"/>
        <end position="36"/>
    </location>
</feature>
<dbReference type="Pfam" id="PF13405">
    <property type="entry name" value="EF-hand_6"/>
    <property type="match status" value="1"/>
</dbReference>
<evidence type="ECO:0000313" key="4">
    <source>
        <dbReference type="EMBL" id="CAE6468628.1"/>
    </source>
</evidence>
<comment type="caution">
    <text evidence="4">The sequence shown here is derived from an EMBL/GenBank/DDBJ whole genome shotgun (WGS) entry which is preliminary data.</text>
</comment>
<dbReference type="InterPro" id="IPR011992">
    <property type="entry name" value="EF-hand-dom_pair"/>
</dbReference>
<keyword evidence="1" id="KW-0677">Repeat</keyword>
<proteinExistence type="predicted"/>
<dbReference type="Pfam" id="PF13499">
    <property type="entry name" value="EF-hand_7"/>
    <property type="match status" value="1"/>
</dbReference>
<feature type="domain" description="EF-hand" evidence="2">
    <location>
        <begin position="91"/>
        <end position="126"/>
    </location>
</feature>
<sequence>ADNAEYKEAFALFDKRGTGFVPREQIGDLLRALGQNPTQGEVAEIASNAPREGGQSYQSISDIYLTILRSPVDYKTFLAILNRPDGFKPAGTPEEFIRGFQVFDKEGNGFIGAGELRYVLTQLGEKMTDEEVDELLKGVQIGPDGNVNYESFTRMILSQ</sequence>
<dbReference type="AlphaFoldDB" id="A0A8H3BY48"/>
<dbReference type="Proteomes" id="UP000663861">
    <property type="component" value="Unassembled WGS sequence"/>
</dbReference>
<feature type="non-terminal residue" evidence="4">
    <location>
        <position position="1"/>
    </location>
</feature>
<dbReference type="GO" id="GO:0005509">
    <property type="term" value="F:calcium ion binding"/>
    <property type="evidence" value="ECO:0007669"/>
    <property type="project" value="InterPro"/>
</dbReference>
<name>A0A8H3BY48_9AGAM</name>
<dbReference type="PANTHER" id="PTHR23048:SF0">
    <property type="entry name" value="CALMODULIN LIKE 3"/>
    <property type="match status" value="1"/>
</dbReference>
<dbReference type="GO" id="GO:1903475">
    <property type="term" value="P:mitotic actomyosin contractile ring assembly"/>
    <property type="evidence" value="ECO:0007669"/>
    <property type="project" value="TreeGrafter"/>
</dbReference>
<evidence type="ECO:0000313" key="3">
    <source>
        <dbReference type="EMBL" id="CAE6418563.1"/>
    </source>
</evidence>
<organism evidence="4 5">
    <name type="scientific">Rhizoctonia solani</name>
    <dbReference type="NCBI Taxonomy" id="456999"/>
    <lineage>
        <taxon>Eukaryota</taxon>
        <taxon>Fungi</taxon>
        <taxon>Dikarya</taxon>
        <taxon>Basidiomycota</taxon>
        <taxon>Agaricomycotina</taxon>
        <taxon>Agaricomycetes</taxon>
        <taxon>Cantharellales</taxon>
        <taxon>Ceratobasidiaceae</taxon>
        <taxon>Rhizoctonia</taxon>
    </lineage>
</organism>
<evidence type="ECO:0000313" key="5">
    <source>
        <dbReference type="Proteomes" id="UP000663888"/>
    </source>
</evidence>
<accession>A0A8H3BY48</accession>
<dbReference type="Proteomes" id="UP000663888">
    <property type="component" value="Unassembled WGS sequence"/>
</dbReference>
<evidence type="ECO:0000256" key="1">
    <source>
        <dbReference type="ARBA" id="ARBA00022737"/>
    </source>
</evidence>
<gene>
    <name evidence="4" type="ORF">RDB_LOCUS102907</name>
    <name evidence="3" type="ORF">RDB_LOCUS9708</name>
</gene>
<dbReference type="PANTHER" id="PTHR23048">
    <property type="entry name" value="MYOSIN LIGHT CHAIN 1, 3"/>
    <property type="match status" value="1"/>
</dbReference>
<dbReference type="InterPro" id="IPR050230">
    <property type="entry name" value="CALM/Myosin/TropC-like"/>
</dbReference>
<dbReference type="Gene3D" id="1.10.238.10">
    <property type="entry name" value="EF-hand"/>
    <property type="match status" value="2"/>
</dbReference>
<evidence type="ECO:0000259" key="2">
    <source>
        <dbReference type="PROSITE" id="PS50222"/>
    </source>
</evidence>
<reference evidence="4" key="1">
    <citation type="submission" date="2021-01" db="EMBL/GenBank/DDBJ databases">
        <authorList>
            <person name="Kaushik A."/>
        </authorList>
    </citation>
    <scope>NUCLEOTIDE SEQUENCE</scope>
    <source>
        <strain evidence="4">AG4-R118</strain>
        <strain evidence="3">AG4-RS23</strain>
    </source>
</reference>
<dbReference type="PROSITE" id="PS50222">
    <property type="entry name" value="EF_HAND_2"/>
    <property type="match status" value="2"/>
</dbReference>
<protein>
    <recommendedName>
        <fullName evidence="2">EF-hand domain-containing protein</fullName>
    </recommendedName>
</protein>
<dbReference type="FunFam" id="1.10.238.10:FF:000003">
    <property type="entry name" value="Calmodulin A"/>
    <property type="match status" value="1"/>
</dbReference>
<dbReference type="EMBL" id="CAJMWX010001117">
    <property type="protein sequence ID" value="CAE6468628.1"/>
    <property type="molecule type" value="Genomic_DNA"/>
</dbReference>
<dbReference type="InterPro" id="IPR002048">
    <property type="entry name" value="EF_hand_dom"/>
</dbReference>
<dbReference type="SMART" id="SM00054">
    <property type="entry name" value="EFh"/>
    <property type="match status" value="2"/>
</dbReference>